<keyword evidence="1" id="KW-0256">Endoplasmic reticulum</keyword>
<dbReference type="GO" id="GO:0005789">
    <property type="term" value="C:endoplasmic reticulum membrane"/>
    <property type="evidence" value="ECO:0007669"/>
    <property type="project" value="UniProtKB-SubCell"/>
</dbReference>
<feature type="region of interest" description="Disordered" evidence="2">
    <location>
        <begin position="455"/>
        <end position="618"/>
    </location>
</feature>
<feature type="compositionally biased region" description="Basic and acidic residues" evidence="2">
    <location>
        <begin position="586"/>
        <end position="605"/>
    </location>
</feature>
<feature type="compositionally biased region" description="Polar residues" evidence="2">
    <location>
        <begin position="9"/>
        <end position="21"/>
    </location>
</feature>
<dbReference type="EMBL" id="JAULSR010000009">
    <property type="protein sequence ID" value="KAK0612302.1"/>
    <property type="molecule type" value="Genomic_DNA"/>
</dbReference>
<protein>
    <recommendedName>
        <fullName evidence="1">Phosphatidylinositol transfer protein SFH5</fullName>
        <shortName evidence="1">PITP SFH5</shortName>
    </recommendedName>
</protein>
<feature type="region of interest" description="Disordered" evidence="2">
    <location>
        <begin position="693"/>
        <end position="719"/>
    </location>
</feature>
<comment type="caution">
    <text evidence="3">The sequence shown here is derived from an EMBL/GenBank/DDBJ whole genome shotgun (WGS) entry which is preliminary data.</text>
</comment>
<dbReference type="AlphaFoldDB" id="A0AA39TTT5"/>
<dbReference type="Proteomes" id="UP001174934">
    <property type="component" value="Unassembled WGS sequence"/>
</dbReference>
<feature type="compositionally biased region" description="Low complexity" evidence="2">
    <location>
        <begin position="486"/>
        <end position="495"/>
    </location>
</feature>
<evidence type="ECO:0000256" key="2">
    <source>
        <dbReference type="SAM" id="MobiDB-lite"/>
    </source>
</evidence>
<feature type="compositionally biased region" description="Low complexity" evidence="2">
    <location>
        <begin position="513"/>
        <end position="524"/>
    </location>
</feature>
<reference evidence="3" key="1">
    <citation type="submission" date="2023-06" db="EMBL/GenBank/DDBJ databases">
        <title>Genome-scale phylogeny and comparative genomics of the fungal order Sordariales.</title>
        <authorList>
            <consortium name="Lawrence Berkeley National Laboratory"/>
            <person name="Hensen N."/>
            <person name="Bonometti L."/>
            <person name="Westerberg I."/>
            <person name="Brannstrom I.O."/>
            <person name="Guillou S."/>
            <person name="Cros-Aarteil S."/>
            <person name="Calhoun S."/>
            <person name="Haridas S."/>
            <person name="Kuo A."/>
            <person name="Mondo S."/>
            <person name="Pangilinan J."/>
            <person name="Riley R."/>
            <person name="LaButti K."/>
            <person name="Andreopoulos B."/>
            <person name="Lipzen A."/>
            <person name="Chen C."/>
            <person name="Yanf M."/>
            <person name="Daum C."/>
            <person name="Ng V."/>
            <person name="Clum A."/>
            <person name="Steindorff A."/>
            <person name="Ohm R."/>
            <person name="Martin F."/>
            <person name="Silar P."/>
            <person name="Natvig D."/>
            <person name="Lalanne C."/>
            <person name="Gautier V."/>
            <person name="Ament-velasquez S.L."/>
            <person name="Kruys A."/>
            <person name="Hutchinson M.I."/>
            <person name="Powell A.J."/>
            <person name="Barry K."/>
            <person name="Miller A.N."/>
            <person name="Grigoriev I.V."/>
            <person name="Debuchy R."/>
            <person name="Gladieux P."/>
            <person name="Thoren M.H."/>
            <person name="Johannesson H."/>
        </authorList>
    </citation>
    <scope>NUCLEOTIDE SEQUENCE</scope>
    <source>
        <strain evidence="3">SMH3391-2</strain>
    </source>
</reference>
<dbReference type="GO" id="GO:0017157">
    <property type="term" value="P:regulation of exocytosis"/>
    <property type="evidence" value="ECO:0007669"/>
    <property type="project" value="TreeGrafter"/>
</dbReference>
<feature type="region of interest" description="Disordered" evidence="2">
    <location>
        <begin position="1"/>
        <end position="50"/>
    </location>
</feature>
<dbReference type="PANTHER" id="PTHR47669:SF1">
    <property type="entry name" value="PHOSPHATIDYLINOSITOL TRANSFER PROTEIN SFH5"/>
    <property type="match status" value="1"/>
</dbReference>
<feature type="compositionally biased region" description="Polar residues" evidence="2">
    <location>
        <begin position="765"/>
        <end position="782"/>
    </location>
</feature>
<dbReference type="GO" id="GO:0032541">
    <property type="term" value="C:cortical endoplasmic reticulum"/>
    <property type="evidence" value="ECO:0007669"/>
    <property type="project" value="TreeGrafter"/>
</dbReference>
<dbReference type="GO" id="GO:0005886">
    <property type="term" value="C:plasma membrane"/>
    <property type="evidence" value="ECO:0007669"/>
    <property type="project" value="TreeGrafter"/>
</dbReference>
<proteinExistence type="inferred from homology"/>
<gene>
    <name evidence="3" type="ORF">B0T17DRAFT_657890</name>
</gene>
<feature type="compositionally biased region" description="Pro residues" evidence="2">
    <location>
        <begin position="499"/>
        <end position="512"/>
    </location>
</feature>
<dbReference type="GO" id="GO:0005829">
    <property type="term" value="C:cytosol"/>
    <property type="evidence" value="ECO:0007669"/>
    <property type="project" value="TreeGrafter"/>
</dbReference>
<feature type="region of interest" description="Disordered" evidence="2">
    <location>
        <begin position="740"/>
        <end position="792"/>
    </location>
</feature>
<comment type="similarity">
    <text evidence="1">Belongs to the SFH5 family.</text>
</comment>
<accession>A0AA39TTT5</accession>
<feature type="compositionally biased region" description="Polar residues" evidence="2">
    <location>
        <begin position="567"/>
        <end position="585"/>
    </location>
</feature>
<evidence type="ECO:0000313" key="4">
    <source>
        <dbReference type="Proteomes" id="UP001174934"/>
    </source>
</evidence>
<feature type="compositionally biased region" description="Pro residues" evidence="2">
    <location>
        <begin position="32"/>
        <end position="50"/>
    </location>
</feature>
<dbReference type="InterPro" id="IPR042938">
    <property type="entry name" value="Sfh5"/>
</dbReference>
<evidence type="ECO:0000256" key="1">
    <source>
        <dbReference type="RuleBase" id="RU367059"/>
    </source>
</evidence>
<name>A0AA39TTT5_9PEZI</name>
<keyword evidence="4" id="KW-1185">Reference proteome</keyword>
<comment type="function">
    <text evidence="1">Non-classical phosphatidylinositol (PtdIns) transfer protein (PITP), which exhibits PtdIns-binding/transfer activity in the absence of detectable PtdCho-binding/transfer activity. Regulates PtdIns(4,5)P2 homeostasis at the plasma membrane.</text>
</comment>
<keyword evidence="1" id="KW-0963">Cytoplasm</keyword>
<organism evidence="3 4">
    <name type="scientific">Bombardia bombarda</name>
    <dbReference type="NCBI Taxonomy" id="252184"/>
    <lineage>
        <taxon>Eukaryota</taxon>
        <taxon>Fungi</taxon>
        <taxon>Dikarya</taxon>
        <taxon>Ascomycota</taxon>
        <taxon>Pezizomycotina</taxon>
        <taxon>Sordariomycetes</taxon>
        <taxon>Sordariomycetidae</taxon>
        <taxon>Sordariales</taxon>
        <taxon>Lasiosphaeriaceae</taxon>
        <taxon>Bombardia</taxon>
    </lineage>
</organism>
<keyword evidence="1" id="KW-0445">Lipid transport</keyword>
<evidence type="ECO:0000313" key="3">
    <source>
        <dbReference type="EMBL" id="KAK0612302.1"/>
    </source>
</evidence>
<sequence>MFSAKRPLGSQSRQSSSTPVANTIRAPRRFVPRPPTPPPPPPVYPHLPLPPLPERRPPLRALRPLPSGTGSAIQPALPGLPVSYTQNIAPISSDVIYEFWKQLPTVLHRIDYPWLYGVELNFVNPNHAPTRVILKKFLKEADGNILKAGQHLASAIEVSLDMIYRVGLVEHVFPTPFQHLGCVTSHPPADLGNRRRTSILWNRWSELSKIDTDADFDVVDELFSSWRIVLMHMAVLELRLWEVKVFPRWEDPDQYHVDQIHDLSNVNINKFMRRMKFESWLKQAHFSRFHDEFLFPGLFKHHFIRPETEGRWWKLRMAVRDYTLSRKISGGPTDPSELLKRALPDAKDGWPHEMGGASEQRTFRDAFIPLITGGGAGRPYIVYYETTYQPIYCQPRNLSGTYAAAHNLWFFTVDEKHTIYTPDDKAIQIMGMTYHTRIGWLRAFTKPREASFRVIDTVPPDDPKAAPVNQGASSPGNDQGGPPPGNDQGAPSPGNDQGGPPPGNDQGDPPPGNDQGAPSPGSAPGTPPPGSAQGDSHTGNDQDARPPGNDQGDSPPGNDENDPLLGNNESDALSYNSQSDSLPDSNQREALEHWAQFFRDRKDTQENGQENGQENVRYAQEQANQRFASLLGDGLPRPGHFEQRLASLSATLAMIPPMGPDVLEFFRDLCEGANQNVAADASVSRTIEAEPVAPLGERNPTGGKYAHGRRMNRDPSSPWRQMWRAEEAWGRLPTLHEEPHHASISASSVDGGVRDSPDSLDSVFAQASTGASVPLSSGSASDVGSGLMKSID</sequence>
<keyword evidence="1" id="KW-0492">Microsome</keyword>
<dbReference type="GO" id="GO:0008526">
    <property type="term" value="F:phosphatidylinositol transfer activity"/>
    <property type="evidence" value="ECO:0007669"/>
    <property type="project" value="UniProtKB-UniRule"/>
</dbReference>
<dbReference type="PANTHER" id="PTHR47669">
    <property type="entry name" value="PHOSPHATIDYLINOSITOL TRANSFER PROTEIN SFH5"/>
    <property type="match status" value="1"/>
</dbReference>
<dbReference type="GO" id="GO:0043001">
    <property type="term" value="P:Golgi to plasma membrane protein transport"/>
    <property type="evidence" value="ECO:0007669"/>
    <property type="project" value="TreeGrafter"/>
</dbReference>
<comment type="subcellular location">
    <subcellularLocation>
        <location evidence="1">Cytoplasm</location>
    </subcellularLocation>
    <subcellularLocation>
        <location evidence="1">Endoplasmic reticulum membrane</location>
        <topology evidence="1">Peripheral membrane protein</topology>
    </subcellularLocation>
    <subcellularLocation>
        <location evidence="1">Microsome membrane</location>
        <topology evidence="1">Peripheral membrane protein</topology>
    </subcellularLocation>
</comment>
<keyword evidence="1" id="KW-0472">Membrane</keyword>
<keyword evidence="1" id="KW-0813">Transport</keyword>